<name>A0A9D2TXG5_9FIRM</name>
<reference evidence="3" key="2">
    <citation type="submission" date="2021-04" db="EMBL/GenBank/DDBJ databases">
        <authorList>
            <person name="Gilroy R."/>
        </authorList>
    </citation>
    <scope>NUCLEOTIDE SEQUENCE</scope>
    <source>
        <strain evidence="3">ChiBcec6-4105</strain>
    </source>
</reference>
<gene>
    <name evidence="3" type="ORF">H9914_06695</name>
</gene>
<evidence type="ECO:0000256" key="1">
    <source>
        <dbReference type="ARBA" id="ARBA00004328"/>
    </source>
</evidence>
<proteinExistence type="predicted"/>
<dbReference type="Gene3D" id="6.10.140.1630">
    <property type="match status" value="1"/>
</dbReference>
<evidence type="ECO:0000256" key="2">
    <source>
        <dbReference type="ARBA" id="ARBA00022581"/>
    </source>
</evidence>
<reference evidence="3" key="1">
    <citation type="journal article" date="2021" name="PeerJ">
        <title>Extensive microbial diversity within the chicken gut microbiome revealed by metagenomics and culture.</title>
        <authorList>
            <person name="Gilroy R."/>
            <person name="Ravi A."/>
            <person name="Getino M."/>
            <person name="Pursley I."/>
            <person name="Horton D.L."/>
            <person name="Alikhan N.F."/>
            <person name="Baker D."/>
            <person name="Gharbi K."/>
            <person name="Hall N."/>
            <person name="Watson M."/>
            <person name="Adriaenssens E.M."/>
            <person name="Foster-Nyarko E."/>
            <person name="Jarju S."/>
            <person name="Secka A."/>
            <person name="Antonio M."/>
            <person name="Oren A."/>
            <person name="Chaudhuri R.R."/>
            <person name="La Ragione R."/>
            <person name="Hildebrand F."/>
            <person name="Pallen M.J."/>
        </authorList>
    </citation>
    <scope>NUCLEOTIDE SEQUENCE</scope>
    <source>
        <strain evidence="3">ChiBcec6-4105</strain>
    </source>
</reference>
<evidence type="ECO:0000313" key="3">
    <source>
        <dbReference type="EMBL" id="HJD28664.1"/>
    </source>
</evidence>
<protein>
    <recommendedName>
        <fullName evidence="5">Head fiber protein</fullName>
    </recommendedName>
</protein>
<dbReference type="Pfam" id="PF11133">
    <property type="entry name" value="Phage_head_fibr"/>
    <property type="match status" value="1"/>
</dbReference>
<comment type="caution">
    <text evidence="3">The sequence shown here is derived from an EMBL/GenBank/DDBJ whole genome shotgun (WGS) entry which is preliminary data.</text>
</comment>
<evidence type="ECO:0008006" key="5">
    <source>
        <dbReference type="Google" id="ProtNLM"/>
    </source>
</evidence>
<comment type="subcellular location">
    <subcellularLocation>
        <location evidence="1">Virion</location>
    </subcellularLocation>
</comment>
<accession>A0A9D2TXG5</accession>
<sequence>MAYTKNTWNDGDVITKEKMNNLETGVETANKGIPVTATTAKAGIVKQAATVAEAAGANVTAEEFKALLDSLKTAGIMASA</sequence>
<dbReference type="InterPro" id="IPR022741">
    <property type="entry name" value="Phage_B103_Gp8"/>
</dbReference>
<organism evidence="3 4">
    <name type="scientific">Candidatus Blautia avicola</name>
    <dbReference type="NCBI Taxonomy" id="2838483"/>
    <lineage>
        <taxon>Bacteria</taxon>
        <taxon>Bacillati</taxon>
        <taxon>Bacillota</taxon>
        <taxon>Clostridia</taxon>
        <taxon>Lachnospirales</taxon>
        <taxon>Lachnospiraceae</taxon>
        <taxon>Blautia</taxon>
    </lineage>
</organism>
<dbReference type="AlphaFoldDB" id="A0A9D2TXG5"/>
<dbReference type="EMBL" id="DWUY01000148">
    <property type="protein sequence ID" value="HJD28664.1"/>
    <property type="molecule type" value="Genomic_DNA"/>
</dbReference>
<evidence type="ECO:0000313" key="4">
    <source>
        <dbReference type="Proteomes" id="UP000823892"/>
    </source>
</evidence>
<dbReference type="Proteomes" id="UP000823892">
    <property type="component" value="Unassembled WGS sequence"/>
</dbReference>
<keyword evidence="2" id="KW-0945">Host-virus interaction</keyword>